<evidence type="ECO:0000256" key="1">
    <source>
        <dbReference type="SAM" id="Phobius"/>
    </source>
</evidence>
<accession>A0ABR8SUJ0</accession>
<name>A0ABR8SUJ0_9BACL</name>
<keyword evidence="3" id="KW-1185">Reference proteome</keyword>
<dbReference type="Pfam" id="PF18952">
    <property type="entry name" value="DUF5696"/>
    <property type="match status" value="1"/>
</dbReference>
<dbReference type="RefSeq" id="WP_191798009.1">
    <property type="nucleotide sequence ID" value="NZ_JACSQL010000001.1"/>
</dbReference>
<keyword evidence="1" id="KW-1133">Transmembrane helix</keyword>
<keyword evidence="1" id="KW-0812">Transmembrane</keyword>
<dbReference type="EMBL" id="JACSQL010000001">
    <property type="protein sequence ID" value="MBD7967009.1"/>
    <property type="molecule type" value="Genomic_DNA"/>
</dbReference>
<keyword evidence="1" id="KW-0472">Membrane</keyword>
<gene>
    <name evidence="2" type="ORF">H9647_02940</name>
</gene>
<feature type="transmembrane region" description="Helical" evidence="1">
    <location>
        <begin position="9"/>
        <end position="29"/>
    </location>
</feature>
<evidence type="ECO:0000313" key="3">
    <source>
        <dbReference type="Proteomes" id="UP000608071"/>
    </source>
</evidence>
<proteinExistence type="predicted"/>
<dbReference type="Proteomes" id="UP000608071">
    <property type="component" value="Unassembled WGS sequence"/>
</dbReference>
<evidence type="ECO:0000313" key="2">
    <source>
        <dbReference type="EMBL" id="MBD7967009.1"/>
    </source>
</evidence>
<dbReference type="InterPro" id="IPR043751">
    <property type="entry name" value="DUF5696"/>
</dbReference>
<reference evidence="2 3" key="1">
    <citation type="submission" date="2020-08" db="EMBL/GenBank/DDBJ databases">
        <title>A Genomic Blueprint of the Chicken Gut Microbiome.</title>
        <authorList>
            <person name="Gilroy R."/>
            <person name="Ravi A."/>
            <person name="Getino M."/>
            <person name="Pursley I."/>
            <person name="Horton D.L."/>
            <person name="Alikhan N.-F."/>
            <person name="Baker D."/>
            <person name="Gharbi K."/>
            <person name="Hall N."/>
            <person name="Watson M."/>
            <person name="Adriaenssens E.M."/>
            <person name="Foster-Nyarko E."/>
            <person name="Jarju S."/>
            <person name="Secka A."/>
            <person name="Antonio M."/>
            <person name="Oren A."/>
            <person name="Chaudhuri R."/>
            <person name="La Ragione R.M."/>
            <person name="Hildebrand F."/>
            <person name="Pallen M.J."/>
        </authorList>
    </citation>
    <scope>NUCLEOTIDE SEQUENCE [LARGE SCALE GENOMIC DNA]</scope>
    <source>
        <strain evidence="2 3">Sa2BVA9</strain>
    </source>
</reference>
<protein>
    <submittedName>
        <fullName evidence="2">Uncharacterized protein</fullName>
    </submittedName>
</protein>
<organism evidence="2 3">
    <name type="scientific">Paenibacillus gallinarum</name>
    <dbReference type="NCBI Taxonomy" id="2762232"/>
    <lineage>
        <taxon>Bacteria</taxon>
        <taxon>Bacillati</taxon>
        <taxon>Bacillota</taxon>
        <taxon>Bacilli</taxon>
        <taxon>Bacillales</taxon>
        <taxon>Paenibacillaceae</taxon>
        <taxon>Paenibacillus</taxon>
    </lineage>
</organism>
<sequence length="753" mass="84930">MRRFSKKAVLIGITAIIAFILIVAVGMNIKFELRLAESPEAAKVSTAQSDGKEARLPESATFKPVAETEIIQLSVDQATGHFIAKDKRNGHEYTSFPDPEQWKKAGIKGLWKQHTASPIMFQTLNFNDSKAQPKESDLLKDDGAVKDFEEIENGYRLTYDLPNAGLEIPIQVTIKDDYIETTVLREGIKESINGLIWIRLFPFFEAVESAGQDGYMFVPDGGGALITFKEQASSTIQTSIYQASVYGHDKAFRLNESNLETRSRIVMPVYGMKSGSTGFIAVLQEGEEYADIVAAPAGVYTSFNWVTSQMNYRSMFYQTTNRKQNQGYTAYNEKELFGSDRITRYYLLPEDEANYSGMAGRYRDYLMEDKGMQRMESAPFIPLYLTFLGGDQEKGILTDRYIKATTTNQAEKMLRQLSDQGVKRMEVTYVGWQKNGVSAYGKGLPVDNRIGGNRGMERFVELAHELGASVYLDTEYGLNNTGAGGFKRNFDGIVNLAGRKLSQLFGKSEEAPLVSNRFVEAQMRGKWDDYEALDIDGISVNTIGRDLFSDYNTKHKATRSEAKILQQSILKEAKDQLEHVQGNGSGFYSLPYLNRIQDLDDDYSHDLLTDTPIPFAQMALHGLISYSSGYANNREEHERDMLRDIEYGSYPAFIFTGVPASAMTDAYAFRYFSTQFSEWESEVVKEYQIFNELFSAVQDQFIVSHRSITNRVKETVYENGTRILVNYGEEVYYDGEISVPELGYTLVKGEEAS</sequence>
<comment type="caution">
    <text evidence="2">The sequence shown here is derived from an EMBL/GenBank/DDBJ whole genome shotgun (WGS) entry which is preliminary data.</text>
</comment>